<dbReference type="InterPro" id="IPR029063">
    <property type="entry name" value="SAM-dependent_MTases_sf"/>
</dbReference>
<name>A0A1I3HY38_9FLAO</name>
<dbReference type="Proteomes" id="UP000198931">
    <property type="component" value="Unassembled WGS sequence"/>
</dbReference>
<keyword evidence="2" id="KW-0808">Transferase</keyword>
<dbReference type="EMBL" id="FOQT01000004">
    <property type="protein sequence ID" value="SFI40500.1"/>
    <property type="molecule type" value="Genomic_DNA"/>
</dbReference>
<dbReference type="RefSeq" id="WP_090081062.1">
    <property type="nucleotide sequence ID" value="NZ_FOQT01000004.1"/>
</dbReference>
<dbReference type="SUPFAM" id="SSF53335">
    <property type="entry name" value="S-adenosyl-L-methionine-dependent methyltransferases"/>
    <property type="match status" value="1"/>
</dbReference>
<dbReference type="InterPro" id="IPR052514">
    <property type="entry name" value="SAM-dependent_MTase"/>
</dbReference>
<evidence type="ECO:0000313" key="2">
    <source>
        <dbReference type="EMBL" id="SFI40500.1"/>
    </source>
</evidence>
<dbReference type="Pfam" id="PF05050">
    <property type="entry name" value="Methyltransf_21"/>
    <property type="match status" value="1"/>
</dbReference>
<protein>
    <submittedName>
        <fullName evidence="2">Methyltransferase, FkbM family</fullName>
    </submittedName>
</protein>
<dbReference type="OrthoDB" id="9812600at2"/>
<keyword evidence="2" id="KW-0489">Methyltransferase</keyword>
<dbReference type="GO" id="GO:0008168">
    <property type="term" value="F:methyltransferase activity"/>
    <property type="evidence" value="ECO:0007669"/>
    <property type="project" value="UniProtKB-KW"/>
</dbReference>
<proteinExistence type="predicted"/>
<evidence type="ECO:0000259" key="1">
    <source>
        <dbReference type="Pfam" id="PF05050"/>
    </source>
</evidence>
<dbReference type="Gene3D" id="3.40.50.150">
    <property type="entry name" value="Vaccinia Virus protein VP39"/>
    <property type="match status" value="1"/>
</dbReference>
<gene>
    <name evidence="2" type="ORF">SAMN05443292_2447</name>
</gene>
<dbReference type="AlphaFoldDB" id="A0A1I3HY38"/>
<organism evidence="2 3">
    <name type="scientific">Halpernia frigidisoli</name>
    <dbReference type="NCBI Taxonomy" id="1125876"/>
    <lineage>
        <taxon>Bacteria</taxon>
        <taxon>Pseudomonadati</taxon>
        <taxon>Bacteroidota</taxon>
        <taxon>Flavobacteriia</taxon>
        <taxon>Flavobacteriales</taxon>
        <taxon>Weeksellaceae</taxon>
        <taxon>Chryseobacterium group</taxon>
        <taxon>Halpernia</taxon>
    </lineage>
</organism>
<dbReference type="STRING" id="1125876.SAMN05443292_2447"/>
<keyword evidence="3" id="KW-1185">Reference proteome</keyword>
<dbReference type="InterPro" id="IPR006342">
    <property type="entry name" value="FkbM_mtfrase"/>
</dbReference>
<dbReference type="NCBIfam" id="TIGR01444">
    <property type="entry name" value="fkbM_fam"/>
    <property type="match status" value="1"/>
</dbReference>
<feature type="domain" description="Methyltransferase FkbM" evidence="1">
    <location>
        <begin position="90"/>
        <end position="239"/>
    </location>
</feature>
<accession>A0A1I3HY38</accession>
<dbReference type="PANTHER" id="PTHR34203:SF15">
    <property type="entry name" value="SLL1173 PROTEIN"/>
    <property type="match status" value="1"/>
</dbReference>
<dbReference type="PANTHER" id="PTHR34203">
    <property type="entry name" value="METHYLTRANSFERASE, FKBM FAMILY PROTEIN"/>
    <property type="match status" value="1"/>
</dbReference>
<evidence type="ECO:0000313" key="3">
    <source>
        <dbReference type="Proteomes" id="UP000198931"/>
    </source>
</evidence>
<dbReference type="GO" id="GO:0032259">
    <property type="term" value="P:methylation"/>
    <property type="evidence" value="ECO:0007669"/>
    <property type="project" value="UniProtKB-KW"/>
</dbReference>
<sequence length="282" mass="33125">MSLVSKFITRKYLYRFFKHPHLKTLYKGGILKFKDVVNIYDNLITDNTSAKILGSTFYGLEKVNYYTIDEVFTTDFYKFQTETKKPVIIDCGANIGLSVLYFKHTHPDAVIHAFEPDTKNYNYLVQNVKSYGWEKSVFCHKKLVSDANGYEYFEELGNAGSKIVNENLQNEFTSKIEKISLKEFLKNLNEKIDFLKLDIEGSEFEVVPDLKEIFPLIDKMYIEFHCAENDFDKMYEFIKLHIGGQFHFQISTNFTEDQNIYTAMKNQKSKTYYNCFAVNKNF</sequence>
<reference evidence="2 3" key="1">
    <citation type="submission" date="2016-10" db="EMBL/GenBank/DDBJ databases">
        <authorList>
            <person name="de Groot N.N."/>
        </authorList>
    </citation>
    <scope>NUCLEOTIDE SEQUENCE [LARGE SCALE GENOMIC DNA]</scope>
    <source>
        <strain evidence="2 3">DSM 26000</strain>
    </source>
</reference>